<dbReference type="EMBL" id="BAAFSV010000002">
    <property type="protein sequence ID" value="GAB1314735.1"/>
    <property type="molecule type" value="Genomic_DNA"/>
</dbReference>
<keyword evidence="3" id="KW-1185">Reference proteome</keyword>
<evidence type="ECO:0000313" key="2">
    <source>
        <dbReference type="EMBL" id="GAB1314735.1"/>
    </source>
</evidence>
<sequence>MAETYWDPGNLLQVTEFEDTRDIQCIGIAKTRNDARCGWRQPASISSVIRAKLAQMAAKLPSQVTDDDLESLAKLCLCSDWHRGQWARVAGNWKRVVARAVRHYERSSTQMEQLILERQRCFELLGQQASIDADLSQRLSTRFMDDADLRDRMDVAFGDIESGLLAARQDLLASQAQMRTMEGELERAKLRQTELTEGHRAAIFQLEESRKSERARLEAVLREGLQKAGHCLEEEQARTNALREVNADLERRLSEATSMAESSAARVDDLCRDNEALCNEKKALETSVADLQTHLATATRQLQEETDKTTALQGANEDLERRLLDAKAEAESSARQADRLSTDNEMLCNEKKALETSVDDLLTDLATATRQLQEETDKTTALQGANEDLERRLLDAKAEAESSARQADRLSADNETLRNENSSVLNQLDVLRSDLGTAQHEIRRLRNDRSAIEKTLRQSQTDMETIRTENAQLTGEKYALQAQVATLEQDLSRRWRYRLRAMISKLRSVS</sequence>
<feature type="compositionally biased region" description="Basic and acidic residues" evidence="1">
    <location>
        <begin position="399"/>
        <end position="418"/>
    </location>
</feature>
<evidence type="ECO:0000256" key="1">
    <source>
        <dbReference type="SAM" id="MobiDB-lite"/>
    </source>
</evidence>
<feature type="region of interest" description="Disordered" evidence="1">
    <location>
        <begin position="399"/>
        <end position="419"/>
    </location>
</feature>
<dbReference type="Proteomes" id="UP001628179">
    <property type="component" value="Unassembled WGS sequence"/>
</dbReference>
<organism evidence="2 3">
    <name type="scientific">Madurella fahalii</name>
    <dbReference type="NCBI Taxonomy" id="1157608"/>
    <lineage>
        <taxon>Eukaryota</taxon>
        <taxon>Fungi</taxon>
        <taxon>Dikarya</taxon>
        <taxon>Ascomycota</taxon>
        <taxon>Pezizomycotina</taxon>
        <taxon>Sordariomycetes</taxon>
        <taxon>Sordariomycetidae</taxon>
        <taxon>Sordariales</taxon>
        <taxon>Sordariales incertae sedis</taxon>
        <taxon>Madurella</taxon>
    </lineage>
</organism>
<name>A0ABQ0GAD9_9PEZI</name>
<dbReference type="PANTHER" id="PTHR32258">
    <property type="entry name" value="PROTEIN NETWORKED 4A"/>
    <property type="match status" value="1"/>
</dbReference>
<protein>
    <submittedName>
        <fullName evidence="2">Uncharacterized protein</fullName>
    </submittedName>
</protein>
<dbReference type="GeneID" id="98175688"/>
<dbReference type="PANTHER" id="PTHR32258:SF28">
    <property type="entry name" value="PROTEIN NETWORKED 3A-RELATED"/>
    <property type="match status" value="1"/>
</dbReference>
<accession>A0ABQ0GAD9</accession>
<evidence type="ECO:0000313" key="3">
    <source>
        <dbReference type="Proteomes" id="UP001628179"/>
    </source>
</evidence>
<reference evidence="2 3" key="1">
    <citation type="submission" date="2024-09" db="EMBL/GenBank/DDBJ databases">
        <title>Itraconazole resistance in Madurella fahalii resulting from another homologue of gene encoding cytochrome P450 14-alpha sterol demethylase (CYP51).</title>
        <authorList>
            <person name="Yoshioka I."/>
            <person name="Fahal A.H."/>
            <person name="Kaneko S."/>
            <person name="Yaguchi T."/>
        </authorList>
    </citation>
    <scope>NUCLEOTIDE SEQUENCE [LARGE SCALE GENOMIC DNA]</scope>
    <source>
        <strain evidence="2 3">IFM 68171</strain>
    </source>
</reference>
<comment type="caution">
    <text evidence="2">The sequence shown here is derived from an EMBL/GenBank/DDBJ whole genome shotgun (WGS) entry which is preliminary data.</text>
</comment>
<dbReference type="Gene3D" id="1.10.287.1490">
    <property type="match status" value="1"/>
</dbReference>
<dbReference type="RefSeq" id="XP_070916466.1">
    <property type="nucleotide sequence ID" value="XM_071060365.1"/>
</dbReference>
<gene>
    <name evidence="2" type="ORF">MFIFM68171_04945</name>
</gene>
<dbReference type="InterPro" id="IPR051861">
    <property type="entry name" value="NET_actin-binding_domain"/>
</dbReference>
<proteinExistence type="predicted"/>